<dbReference type="STRING" id="3641.A0A061DHZ1"/>
<keyword evidence="3 8" id="KW-0349">Heme</keyword>
<keyword evidence="4 8" id="KW-0479">Metal-binding</keyword>
<organism evidence="11 12">
    <name type="scientific">Theobroma cacao</name>
    <name type="common">Cacao</name>
    <name type="synonym">Cocoa</name>
    <dbReference type="NCBI Taxonomy" id="3641"/>
    <lineage>
        <taxon>Eukaryota</taxon>
        <taxon>Viridiplantae</taxon>
        <taxon>Streptophyta</taxon>
        <taxon>Embryophyta</taxon>
        <taxon>Tracheophyta</taxon>
        <taxon>Spermatophyta</taxon>
        <taxon>Magnoliopsida</taxon>
        <taxon>eudicotyledons</taxon>
        <taxon>Gunneridae</taxon>
        <taxon>Pentapetalae</taxon>
        <taxon>rosids</taxon>
        <taxon>malvids</taxon>
        <taxon>Malvales</taxon>
        <taxon>Malvaceae</taxon>
        <taxon>Byttnerioideae</taxon>
        <taxon>Theobroma</taxon>
    </lineage>
</organism>
<evidence type="ECO:0000256" key="10">
    <source>
        <dbReference type="SAM" id="Phobius"/>
    </source>
</evidence>
<evidence type="ECO:0000256" key="8">
    <source>
        <dbReference type="PIRSR" id="PIRSR602401-1"/>
    </source>
</evidence>
<evidence type="ECO:0000256" key="2">
    <source>
        <dbReference type="ARBA" id="ARBA00010617"/>
    </source>
</evidence>
<evidence type="ECO:0000256" key="1">
    <source>
        <dbReference type="ARBA" id="ARBA00001971"/>
    </source>
</evidence>
<dbReference type="InterPro" id="IPR002401">
    <property type="entry name" value="Cyt_P450_E_grp-I"/>
</dbReference>
<dbReference type="AlphaFoldDB" id="A0A061DHZ1"/>
<dbReference type="PANTHER" id="PTHR47955:SF11">
    <property type="entry name" value="4-HYDROXYPHENYLACETALDEHYDE OXIME MONOOXYGENASE"/>
    <property type="match status" value="1"/>
</dbReference>
<dbReference type="eggNOG" id="KOG0156">
    <property type="taxonomic scope" value="Eukaryota"/>
</dbReference>
<dbReference type="InterPro" id="IPR017972">
    <property type="entry name" value="Cyt_P450_CS"/>
</dbReference>
<name>A0A061DHZ1_THECC</name>
<dbReference type="InterPro" id="IPR001128">
    <property type="entry name" value="Cyt_P450"/>
</dbReference>
<dbReference type="PROSITE" id="PS00086">
    <property type="entry name" value="CYTOCHROME_P450"/>
    <property type="match status" value="1"/>
</dbReference>
<dbReference type="GO" id="GO:0016020">
    <property type="term" value="C:membrane"/>
    <property type="evidence" value="ECO:0000318"/>
    <property type="project" value="GO_Central"/>
</dbReference>
<keyword evidence="10" id="KW-1133">Transmembrane helix</keyword>
<accession>A0A061DHZ1</accession>
<dbReference type="Gramene" id="EOX92080">
    <property type="protein sequence ID" value="EOX92080"/>
    <property type="gene ID" value="TCM_001091"/>
</dbReference>
<keyword evidence="6 8" id="KW-0408">Iron</keyword>
<evidence type="ECO:0000313" key="12">
    <source>
        <dbReference type="Proteomes" id="UP000026915"/>
    </source>
</evidence>
<dbReference type="GO" id="GO:0005506">
    <property type="term" value="F:iron ion binding"/>
    <property type="evidence" value="ECO:0007669"/>
    <property type="project" value="InterPro"/>
</dbReference>
<dbReference type="PANTHER" id="PTHR47955">
    <property type="entry name" value="CYTOCHROME P450 FAMILY 71 PROTEIN"/>
    <property type="match status" value="1"/>
</dbReference>
<dbReference type="Proteomes" id="UP000026915">
    <property type="component" value="Chromosome 1"/>
</dbReference>
<dbReference type="SUPFAM" id="SSF48264">
    <property type="entry name" value="Cytochrome P450"/>
    <property type="match status" value="1"/>
</dbReference>
<sequence>MWMNTSHISIMLIANFSQLEWLSGILLFLLPVFTYLLLKKKKKMGGIKLPPSPPKLPIIGNLHLLGNFPHRSLEKLSKKHGPVMLLQLGRIPTVIVSSAKTAKQVLKTHDIDCCTRPASPGPNRFSYNGLDVVFASYGDYWKEMRKCFVSELLSMRRGRSFADAREAEVDKLITSLSQASPKPFNLDEKIFALADGIIGTVAFGKIYGKDEFQNQVFQNVLGEAMNMLASFSAEDFFPRIGRFIDALTGFHARLEKSFYELDAFLQMVLDQHLDPARPRPEHEDLVDFLIRLFKDQSSTFKVRENNVKAMLFDTFVGGIVTTSVTILWAMSELIKNPRVMNKVQAEIRNCIGRKAKVEGEDVAKLKYLKMVVKETFRLHPPLTMLLPREAMRHFKIGDYDILPKTRILVNVWAIGRDPNNWENPDEFYPERFEENDIDFKGSDFDLLPFGAGRRICPGLAMGATNVEFTLANLLHCFDWELPSGMKREDISMEEEGRLTYQRKIPLCLVPIRNNGQNLNSV</sequence>
<evidence type="ECO:0000313" key="11">
    <source>
        <dbReference type="EMBL" id="EOX92080.1"/>
    </source>
</evidence>
<dbReference type="OMA" id="KAIGWLI"/>
<evidence type="ECO:0000256" key="9">
    <source>
        <dbReference type="RuleBase" id="RU000461"/>
    </source>
</evidence>
<comment type="similarity">
    <text evidence="2 9">Belongs to the cytochrome P450 family.</text>
</comment>
<keyword evidence="10" id="KW-0472">Membrane</keyword>
<protein>
    <submittedName>
        <fullName evidence="11">Cytochrome P450, family 71, subfamily B, polypeptide 34, putative isoform 1</fullName>
    </submittedName>
</protein>
<evidence type="ECO:0000256" key="5">
    <source>
        <dbReference type="ARBA" id="ARBA00023002"/>
    </source>
</evidence>
<dbReference type="Gene3D" id="1.10.630.10">
    <property type="entry name" value="Cytochrome P450"/>
    <property type="match status" value="1"/>
</dbReference>
<dbReference type="PRINTS" id="PR00385">
    <property type="entry name" value="P450"/>
</dbReference>
<evidence type="ECO:0000256" key="4">
    <source>
        <dbReference type="ARBA" id="ARBA00022723"/>
    </source>
</evidence>
<dbReference type="EMBL" id="CM001879">
    <property type="protein sequence ID" value="EOX92080.1"/>
    <property type="molecule type" value="Genomic_DNA"/>
</dbReference>
<gene>
    <name evidence="11" type="ORF">TCM_001091</name>
</gene>
<reference evidence="11 12" key="1">
    <citation type="journal article" date="2013" name="Genome Biol.">
        <title>The genome sequence of the most widely cultivated cacao type and its use to identify candidate genes regulating pod color.</title>
        <authorList>
            <person name="Motamayor J.C."/>
            <person name="Mockaitis K."/>
            <person name="Schmutz J."/>
            <person name="Haiminen N."/>
            <person name="Iii D.L."/>
            <person name="Cornejo O."/>
            <person name="Findley S.D."/>
            <person name="Zheng P."/>
            <person name="Utro F."/>
            <person name="Royaert S."/>
            <person name="Saski C."/>
            <person name="Jenkins J."/>
            <person name="Podicheti R."/>
            <person name="Zhao M."/>
            <person name="Scheffler B.E."/>
            <person name="Stack J.C."/>
            <person name="Feltus F.A."/>
            <person name="Mustiga G.M."/>
            <person name="Amores F."/>
            <person name="Phillips W."/>
            <person name="Marelli J.P."/>
            <person name="May G.D."/>
            <person name="Shapiro H."/>
            <person name="Ma J."/>
            <person name="Bustamante C.D."/>
            <person name="Schnell R.J."/>
            <person name="Main D."/>
            <person name="Gilbert D."/>
            <person name="Parida L."/>
            <person name="Kuhn D.N."/>
        </authorList>
    </citation>
    <scope>NUCLEOTIDE SEQUENCE [LARGE SCALE GENOMIC DNA]</scope>
    <source>
        <strain evidence="12">cv. Matina 1-6</strain>
    </source>
</reference>
<feature type="binding site" description="axial binding residue" evidence="8">
    <location>
        <position position="456"/>
    </location>
    <ligand>
        <name>heme</name>
        <dbReference type="ChEBI" id="CHEBI:30413"/>
    </ligand>
    <ligandPart>
        <name>Fe</name>
        <dbReference type="ChEBI" id="CHEBI:18248"/>
    </ligandPart>
</feature>
<keyword evidence="10" id="KW-0812">Transmembrane</keyword>
<comment type="cofactor">
    <cofactor evidence="1 8">
        <name>heme</name>
        <dbReference type="ChEBI" id="CHEBI:30413"/>
    </cofactor>
</comment>
<dbReference type="PRINTS" id="PR00463">
    <property type="entry name" value="EP450I"/>
</dbReference>
<evidence type="ECO:0000256" key="6">
    <source>
        <dbReference type="ARBA" id="ARBA00023004"/>
    </source>
</evidence>
<evidence type="ECO:0000256" key="7">
    <source>
        <dbReference type="ARBA" id="ARBA00023033"/>
    </source>
</evidence>
<keyword evidence="5 9" id="KW-0560">Oxidoreductase</keyword>
<dbReference type="CDD" id="cd11072">
    <property type="entry name" value="CYP71-like"/>
    <property type="match status" value="1"/>
</dbReference>
<dbReference type="InterPro" id="IPR036396">
    <property type="entry name" value="Cyt_P450_sf"/>
</dbReference>
<evidence type="ECO:0000256" key="3">
    <source>
        <dbReference type="ARBA" id="ARBA00022617"/>
    </source>
</evidence>
<keyword evidence="7 9" id="KW-0503">Monooxygenase</keyword>
<feature type="transmembrane region" description="Helical" evidence="10">
    <location>
        <begin position="20"/>
        <end position="38"/>
    </location>
</feature>
<dbReference type="InParanoid" id="A0A061DHZ1"/>
<dbReference type="Pfam" id="PF00067">
    <property type="entry name" value="p450"/>
    <property type="match status" value="1"/>
</dbReference>
<keyword evidence="12" id="KW-1185">Reference proteome</keyword>
<dbReference type="GO" id="GO:0020037">
    <property type="term" value="F:heme binding"/>
    <property type="evidence" value="ECO:0007669"/>
    <property type="project" value="InterPro"/>
</dbReference>
<dbReference type="GO" id="GO:0016709">
    <property type="term" value="F:oxidoreductase activity, acting on paired donors, with incorporation or reduction of molecular oxygen, NAD(P)H as one donor, and incorporation of one atom of oxygen"/>
    <property type="evidence" value="ECO:0000318"/>
    <property type="project" value="GO_Central"/>
</dbReference>
<dbReference type="FunFam" id="1.10.630.10:FF:000043">
    <property type="entry name" value="Cytochrome P450 99A2"/>
    <property type="match status" value="1"/>
</dbReference>
<proteinExistence type="inferred from homology"/>